<comment type="caution">
    <text evidence="6">The sequence shown here is derived from an EMBL/GenBank/DDBJ whole genome shotgun (WGS) entry which is preliminary data.</text>
</comment>
<evidence type="ECO:0000313" key="7">
    <source>
        <dbReference type="Proteomes" id="UP001565368"/>
    </source>
</evidence>
<evidence type="ECO:0000256" key="2">
    <source>
        <dbReference type="ARBA" id="ARBA00022723"/>
    </source>
</evidence>
<protein>
    <recommendedName>
        <fullName evidence="5">CENP-V/GFA domain-containing protein</fullName>
    </recommendedName>
</protein>
<organism evidence="6 7">
    <name type="scientific">Vanrija albida</name>
    <dbReference type="NCBI Taxonomy" id="181172"/>
    <lineage>
        <taxon>Eukaryota</taxon>
        <taxon>Fungi</taxon>
        <taxon>Dikarya</taxon>
        <taxon>Basidiomycota</taxon>
        <taxon>Agaricomycotina</taxon>
        <taxon>Tremellomycetes</taxon>
        <taxon>Trichosporonales</taxon>
        <taxon>Trichosporonaceae</taxon>
        <taxon>Vanrija</taxon>
    </lineage>
</organism>
<accession>A0ABR3QDU6</accession>
<evidence type="ECO:0000259" key="5">
    <source>
        <dbReference type="PROSITE" id="PS51891"/>
    </source>
</evidence>
<dbReference type="InterPro" id="IPR011057">
    <property type="entry name" value="Mss4-like_sf"/>
</dbReference>
<evidence type="ECO:0000256" key="4">
    <source>
        <dbReference type="ARBA" id="ARBA00023239"/>
    </source>
</evidence>
<keyword evidence="2" id="KW-0479">Metal-binding</keyword>
<dbReference type="Pfam" id="PF04828">
    <property type="entry name" value="GFA"/>
    <property type="match status" value="1"/>
</dbReference>
<proteinExistence type="inferred from homology"/>
<dbReference type="Proteomes" id="UP001565368">
    <property type="component" value="Unassembled WGS sequence"/>
</dbReference>
<evidence type="ECO:0000313" key="6">
    <source>
        <dbReference type="EMBL" id="KAL1412697.1"/>
    </source>
</evidence>
<reference evidence="6 7" key="1">
    <citation type="submission" date="2023-08" db="EMBL/GenBank/DDBJ databases">
        <title>Annotated Genome Sequence of Vanrija albida AlHP1.</title>
        <authorList>
            <person name="Herzog R."/>
        </authorList>
    </citation>
    <scope>NUCLEOTIDE SEQUENCE [LARGE SCALE GENOMIC DNA]</scope>
    <source>
        <strain evidence="6 7">AlHP1</strain>
    </source>
</reference>
<sequence length="175" mass="19954">MPLLLHGSCHCRKIKYTVESNTPVPYQICQCSICRKVGGYMGVSNIMGNCATLTIIRGKELLKDYYAPVEFDADDNPTVQGNSKRSFCSNCSTMMWNWHEEWPQWIYPFASTIDSPDLPTPPKGVPAIALMRKYCPGYVPIPGADKHWEKWETYELYPPGEGIEAWHKENGCWVE</sequence>
<keyword evidence="3" id="KW-0862">Zinc</keyword>
<gene>
    <name evidence="6" type="ORF">Q8F55_000444</name>
</gene>
<dbReference type="PANTHER" id="PTHR33337:SF44">
    <property type="entry name" value="DUF636 DOMAIN PROTEIN (AFU_ORTHOLOGUE AFUA_1G09754)"/>
    <property type="match status" value="1"/>
</dbReference>
<keyword evidence="4" id="KW-0456">Lyase</keyword>
<dbReference type="Gene3D" id="3.90.1590.10">
    <property type="entry name" value="glutathione-dependent formaldehyde- activating enzyme (gfa)"/>
    <property type="match status" value="1"/>
</dbReference>
<feature type="domain" description="CENP-V/GFA" evidence="5">
    <location>
        <begin position="5"/>
        <end position="152"/>
    </location>
</feature>
<comment type="similarity">
    <text evidence="1">Belongs to the Gfa family.</text>
</comment>
<dbReference type="InterPro" id="IPR006913">
    <property type="entry name" value="CENP-V/GFA"/>
</dbReference>
<dbReference type="PANTHER" id="PTHR33337">
    <property type="entry name" value="GFA DOMAIN-CONTAINING PROTEIN"/>
    <property type="match status" value="1"/>
</dbReference>
<dbReference type="GeneID" id="95981487"/>
<name>A0ABR3QDU6_9TREE</name>
<dbReference type="PROSITE" id="PS51891">
    <property type="entry name" value="CENP_V_GFA"/>
    <property type="match status" value="1"/>
</dbReference>
<evidence type="ECO:0000256" key="3">
    <source>
        <dbReference type="ARBA" id="ARBA00022833"/>
    </source>
</evidence>
<dbReference type="EMBL" id="JBBXJM010000001">
    <property type="protein sequence ID" value="KAL1412697.1"/>
    <property type="molecule type" value="Genomic_DNA"/>
</dbReference>
<dbReference type="RefSeq" id="XP_069212641.1">
    <property type="nucleotide sequence ID" value="XM_069349097.1"/>
</dbReference>
<keyword evidence="7" id="KW-1185">Reference proteome</keyword>
<evidence type="ECO:0000256" key="1">
    <source>
        <dbReference type="ARBA" id="ARBA00005495"/>
    </source>
</evidence>
<dbReference type="SUPFAM" id="SSF51316">
    <property type="entry name" value="Mss4-like"/>
    <property type="match status" value="1"/>
</dbReference>